<evidence type="ECO:0000256" key="4">
    <source>
        <dbReference type="ARBA" id="ARBA00022989"/>
    </source>
</evidence>
<feature type="transmembrane region" description="Helical" evidence="6">
    <location>
        <begin position="16"/>
        <end position="36"/>
    </location>
</feature>
<name>A0A0R3E9B7_9BRAD</name>
<dbReference type="AlphaFoldDB" id="A0A0R3E9B7"/>
<proteinExistence type="inferred from homology"/>
<dbReference type="PANTHER" id="PTHR33514">
    <property type="entry name" value="PROTEIN ABCI12, CHLOROPLASTIC"/>
    <property type="match status" value="1"/>
</dbReference>
<evidence type="ECO:0000313" key="8">
    <source>
        <dbReference type="Proteomes" id="UP000051936"/>
    </source>
</evidence>
<protein>
    <submittedName>
        <fullName evidence="7">Uncharacterized protein</fullName>
    </submittedName>
</protein>
<keyword evidence="4 6" id="KW-1133">Transmembrane helix</keyword>
<dbReference type="Pfam" id="PF02361">
    <property type="entry name" value="CbiQ"/>
    <property type="match status" value="1"/>
</dbReference>
<dbReference type="Proteomes" id="UP000051936">
    <property type="component" value="Unassembled WGS sequence"/>
</dbReference>
<organism evidence="7 8">
    <name type="scientific">Bradyrhizobium manausense</name>
    <dbReference type="NCBI Taxonomy" id="989370"/>
    <lineage>
        <taxon>Bacteria</taxon>
        <taxon>Pseudomonadati</taxon>
        <taxon>Pseudomonadota</taxon>
        <taxon>Alphaproteobacteria</taxon>
        <taxon>Hyphomicrobiales</taxon>
        <taxon>Nitrobacteraceae</taxon>
        <taxon>Bradyrhizobium</taxon>
    </lineage>
</organism>
<dbReference type="PANTHER" id="PTHR33514:SF13">
    <property type="entry name" value="PROTEIN ABCI12, CHLOROPLASTIC"/>
    <property type="match status" value="1"/>
</dbReference>
<keyword evidence="3 6" id="KW-0812">Transmembrane</keyword>
<accession>A0A0R3E9B7</accession>
<sequence length="156" mass="16918">MIEAVGVGFGSLLRPLLPLLVVVGGVQAASAGWNAGAVVTMRLLAMLLLADLVSMTTTMSALMEVLAPVLHLLRPLGVNPRKMALAVALVLRFVPVVMTRWRAREEAWKARTHRRIPLRLVAAFVADILQLADRVAEALDARGFDRSAADRRLPPL</sequence>
<dbReference type="EMBL" id="LJYG01000034">
    <property type="protein sequence ID" value="KRQ15775.1"/>
    <property type="molecule type" value="Genomic_DNA"/>
</dbReference>
<feature type="transmembrane region" description="Helical" evidence="6">
    <location>
        <begin position="43"/>
        <end position="63"/>
    </location>
</feature>
<evidence type="ECO:0000256" key="6">
    <source>
        <dbReference type="SAM" id="Phobius"/>
    </source>
</evidence>
<evidence type="ECO:0000256" key="3">
    <source>
        <dbReference type="ARBA" id="ARBA00022692"/>
    </source>
</evidence>
<dbReference type="GO" id="GO:0005886">
    <property type="term" value="C:plasma membrane"/>
    <property type="evidence" value="ECO:0007669"/>
    <property type="project" value="UniProtKB-ARBA"/>
</dbReference>
<comment type="similarity">
    <text evidence="2">Belongs to the CbiQ family.</text>
</comment>
<dbReference type="InterPro" id="IPR003339">
    <property type="entry name" value="ABC/ECF_trnsptr_transmembrane"/>
</dbReference>
<dbReference type="STRING" id="989370.AOQ71_07720"/>
<evidence type="ECO:0000256" key="5">
    <source>
        <dbReference type="ARBA" id="ARBA00023136"/>
    </source>
</evidence>
<keyword evidence="5 6" id="KW-0472">Membrane</keyword>
<reference evidence="7 8" key="1">
    <citation type="submission" date="2015-09" db="EMBL/GenBank/DDBJ databases">
        <title>Draft Genome Sequence of Bradyrhizobium manausense Strain BR 3351T, a Novel Symbiotic Nitrogen-Fixing Alphaproteobacterium Isolated from Brazilian Amazon Rain Forest.</title>
        <authorList>
            <person name="De Araujo J.L."/>
            <person name="Zilli J.E."/>
        </authorList>
    </citation>
    <scope>NUCLEOTIDE SEQUENCE [LARGE SCALE GENOMIC DNA]</scope>
    <source>
        <strain evidence="7 8">BR3351</strain>
    </source>
</reference>
<comment type="subcellular location">
    <subcellularLocation>
        <location evidence="1">Membrane</location>
        <topology evidence="1">Multi-pass membrane protein</topology>
    </subcellularLocation>
</comment>
<evidence type="ECO:0000256" key="1">
    <source>
        <dbReference type="ARBA" id="ARBA00004141"/>
    </source>
</evidence>
<comment type="caution">
    <text evidence="7">The sequence shown here is derived from an EMBL/GenBank/DDBJ whole genome shotgun (WGS) entry which is preliminary data.</text>
</comment>
<evidence type="ECO:0000313" key="7">
    <source>
        <dbReference type="EMBL" id="KRQ15775.1"/>
    </source>
</evidence>
<keyword evidence="8" id="KW-1185">Reference proteome</keyword>
<evidence type="ECO:0000256" key="2">
    <source>
        <dbReference type="ARBA" id="ARBA00008564"/>
    </source>
</evidence>
<gene>
    <name evidence="7" type="ORF">AOQ71_07720</name>
</gene>